<evidence type="ECO:0000256" key="2">
    <source>
        <dbReference type="ARBA" id="ARBA00022475"/>
    </source>
</evidence>
<sequence>MADHTPERSAPRRSLNRAAAGAIVAILAALVLAADQFAKYLALTTLPFQQPVQVWGDALQFYLTRNPGAAFSLLEGQTWIFTIVMTVAAVVIVVLTATRVRARVWAIVLGLLLGGILGNLSDRLFRDPGFLVGHVVDFINTPWMWLGMNPAIYNVADMFIVTMMIGVALLVLIGVRLDGSRERGSAGESTVTASAAPGEDDTTTTTRES</sequence>
<keyword evidence="6 9" id="KW-0378">Hydrolase</keyword>
<protein>
    <recommendedName>
        <fullName evidence="9">Lipoprotein signal peptidase</fullName>
        <ecNumber evidence="9">3.4.23.36</ecNumber>
    </recommendedName>
    <alternativeName>
        <fullName evidence="9">Prolipoprotein signal peptidase</fullName>
    </alternativeName>
    <alternativeName>
        <fullName evidence="9">Signal peptidase II</fullName>
        <shortName evidence="9">SPase II</shortName>
    </alternativeName>
</protein>
<dbReference type="PRINTS" id="PR00781">
    <property type="entry name" value="LIPOSIGPTASE"/>
</dbReference>
<evidence type="ECO:0000256" key="5">
    <source>
        <dbReference type="ARBA" id="ARBA00022750"/>
    </source>
</evidence>
<proteinExistence type="inferred from homology"/>
<feature type="transmembrane region" description="Helical" evidence="9">
    <location>
        <begin position="79"/>
        <end position="97"/>
    </location>
</feature>
<comment type="function">
    <text evidence="9">This protein specifically catalyzes the removal of signal peptides from prolipoproteins.</text>
</comment>
<comment type="subcellular location">
    <subcellularLocation>
        <location evidence="9">Cell membrane</location>
        <topology evidence="9">Multi-pass membrane protein</topology>
    </subcellularLocation>
</comment>
<comment type="pathway">
    <text evidence="9">Protein modification; lipoprotein biosynthesis (signal peptide cleavage).</text>
</comment>
<dbReference type="EC" id="3.4.23.36" evidence="9"/>
<dbReference type="UniPathway" id="UPA00665"/>
<dbReference type="PANTHER" id="PTHR33695">
    <property type="entry name" value="LIPOPROTEIN SIGNAL PEPTIDASE"/>
    <property type="match status" value="1"/>
</dbReference>
<dbReference type="Pfam" id="PF01252">
    <property type="entry name" value="Peptidase_A8"/>
    <property type="match status" value="1"/>
</dbReference>
<dbReference type="RefSeq" id="WP_039416136.1">
    <property type="nucleotide sequence ID" value="NZ_JWSZ01000012.1"/>
</dbReference>
<evidence type="ECO:0000256" key="11">
    <source>
        <dbReference type="SAM" id="MobiDB-lite"/>
    </source>
</evidence>
<evidence type="ECO:0000256" key="9">
    <source>
        <dbReference type="HAMAP-Rule" id="MF_00161"/>
    </source>
</evidence>
<feature type="transmembrane region" description="Helical" evidence="9">
    <location>
        <begin position="104"/>
        <end position="121"/>
    </location>
</feature>
<keyword evidence="2 9" id="KW-1003">Cell membrane</keyword>
<comment type="caution">
    <text evidence="12">The sequence shown here is derived from an EMBL/GenBank/DDBJ whole genome shotgun (WGS) entry which is preliminary data.</text>
</comment>
<feature type="active site" evidence="9">
    <location>
        <position position="157"/>
    </location>
</feature>
<dbReference type="AlphaFoldDB" id="A0A0B4C8T2"/>
<dbReference type="Proteomes" id="UP000031202">
    <property type="component" value="Unassembled WGS sequence"/>
</dbReference>
<evidence type="ECO:0000256" key="10">
    <source>
        <dbReference type="RuleBase" id="RU004181"/>
    </source>
</evidence>
<dbReference type="GO" id="GO:0005886">
    <property type="term" value="C:plasma membrane"/>
    <property type="evidence" value="ECO:0007669"/>
    <property type="project" value="UniProtKB-SubCell"/>
</dbReference>
<dbReference type="PANTHER" id="PTHR33695:SF1">
    <property type="entry name" value="LIPOPROTEIN SIGNAL PEPTIDASE"/>
    <property type="match status" value="1"/>
</dbReference>
<evidence type="ECO:0000313" key="12">
    <source>
        <dbReference type="EMBL" id="KIC57504.1"/>
    </source>
</evidence>
<evidence type="ECO:0000256" key="6">
    <source>
        <dbReference type="ARBA" id="ARBA00022801"/>
    </source>
</evidence>
<evidence type="ECO:0000256" key="7">
    <source>
        <dbReference type="ARBA" id="ARBA00022989"/>
    </source>
</evidence>
<dbReference type="GO" id="GO:0004190">
    <property type="term" value="F:aspartic-type endopeptidase activity"/>
    <property type="evidence" value="ECO:0007669"/>
    <property type="project" value="UniProtKB-UniRule"/>
</dbReference>
<keyword evidence="4 9" id="KW-0812">Transmembrane</keyword>
<gene>
    <name evidence="9" type="primary">lspA</name>
    <name evidence="12" type="ORF">RM52_10885</name>
</gene>
<name>A0A0B4C8T2_9MICO</name>
<reference evidence="12 13" key="1">
    <citation type="submission" date="2014-12" db="EMBL/GenBank/DDBJ databases">
        <title>Genome sequencing of Microbacterium hominis TPW29.</title>
        <authorList>
            <person name="Tan P.W."/>
            <person name="Chan K.-G."/>
        </authorList>
    </citation>
    <scope>NUCLEOTIDE SEQUENCE [LARGE SCALE GENOMIC DNA]</scope>
    <source>
        <strain evidence="12 13">TPW29</strain>
    </source>
</reference>
<dbReference type="InterPro" id="IPR001872">
    <property type="entry name" value="Peptidase_A8"/>
</dbReference>
<keyword evidence="5 9" id="KW-0064">Aspartyl protease</keyword>
<evidence type="ECO:0000256" key="4">
    <source>
        <dbReference type="ARBA" id="ARBA00022692"/>
    </source>
</evidence>
<dbReference type="EMBL" id="JWSZ01000012">
    <property type="protein sequence ID" value="KIC57504.1"/>
    <property type="molecule type" value="Genomic_DNA"/>
</dbReference>
<keyword evidence="3 9" id="KW-0645">Protease</keyword>
<evidence type="ECO:0000256" key="1">
    <source>
        <dbReference type="ARBA" id="ARBA00006139"/>
    </source>
</evidence>
<dbReference type="GO" id="GO:0006508">
    <property type="term" value="P:proteolysis"/>
    <property type="evidence" value="ECO:0007669"/>
    <property type="project" value="UniProtKB-KW"/>
</dbReference>
<keyword evidence="8 9" id="KW-0472">Membrane</keyword>
<accession>A0A0B4C8T2</accession>
<comment type="similarity">
    <text evidence="1 9 10">Belongs to the peptidase A8 family.</text>
</comment>
<comment type="caution">
    <text evidence="9">Lacks conserved residue(s) required for the propagation of feature annotation.</text>
</comment>
<keyword evidence="7 9" id="KW-1133">Transmembrane helix</keyword>
<feature type="region of interest" description="Disordered" evidence="11">
    <location>
        <begin position="184"/>
        <end position="209"/>
    </location>
</feature>
<evidence type="ECO:0000313" key="13">
    <source>
        <dbReference type="Proteomes" id="UP000031202"/>
    </source>
</evidence>
<organism evidence="12 13">
    <name type="scientific">Microbacterium hominis</name>
    <dbReference type="NCBI Taxonomy" id="162426"/>
    <lineage>
        <taxon>Bacteria</taxon>
        <taxon>Bacillati</taxon>
        <taxon>Actinomycetota</taxon>
        <taxon>Actinomycetes</taxon>
        <taxon>Micrococcales</taxon>
        <taxon>Microbacteriaceae</taxon>
        <taxon>Microbacterium</taxon>
    </lineage>
</organism>
<evidence type="ECO:0000256" key="8">
    <source>
        <dbReference type="ARBA" id="ARBA00023136"/>
    </source>
</evidence>
<evidence type="ECO:0000256" key="3">
    <source>
        <dbReference type="ARBA" id="ARBA00022670"/>
    </source>
</evidence>
<feature type="transmembrane region" description="Helical" evidence="9">
    <location>
        <begin position="151"/>
        <end position="175"/>
    </location>
</feature>
<feature type="active site" evidence="9">
    <location>
        <position position="137"/>
    </location>
</feature>
<dbReference type="HAMAP" id="MF_00161">
    <property type="entry name" value="LspA"/>
    <property type="match status" value="1"/>
</dbReference>
<comment type="catalytic activity">
    <reaction evidence="9">
        <text>Release of signal peptides from bacterial membrane prolipoproteins. Hydrolyzes -Xaa-Yaa-Zaa-|-(S,diacylglyceryl)Cys-, in which Xaa is hydrophobic (preferably Leu), and Yaa (Ala or Ser) and Zaa (Gly or Ala) have small, neutral side chains.</text>
        <dbReference type="EC" id="3.4.23.36"/>
    </reaction>
</comment>